<evidence type="ECO:0000256" key="1">
    <source>
        <dbReference type="ARBA" id="ARBA00004752"/>
    </source>
</evidence>
<evidence type="ECO:0000256" key="2">
    <source>
        <dbReference type="ARBA" id="ARBA00005992"/>
    </source>
</evidence>
<dbReference type="PANTHER" id="PTHR36699">
    <property type="entry name" value="LD-TRANSPEPTIDASE"/>
    <property type="match status" value="1"/>
</dbReference>
<dbReference type="CDD" id="cd16913">
    <property type="entry name" value="YkuD_like"/>
    <property type="match status" value="1"/>
</dbReference>
<dbReference type="GO" id="GO:0004180">
    <property type="term" value="F:carboxypeptidase activity"/>
    <property type="evidence" value="ECO:0007669"/>
    <property type="project" value="UniProtKB-ARBA"/>
</dbReference>
<comment type="pathway">
    <text evidence="1 7">Cell wall biogenesis; peptidoglycan biosynthesis.</text>
</comment>
<dbReference type="GO" id="GO:0009252">
    <property type="term" value="P:peptidoglycan biosynthetic process"/>
    <property type="evidence" value="ECO:0007669"/>
    <property type="project" value="UniProtKB-KW"/>
</dbReference>
<protein>
    <submittedName>
        <fullName evidence="9">L,D-transpeptidase family protein</fullName>
    </submittedName>
</protein>
<feature type="active site" description="Proton donor/acceptor" evidence="7">
    <location>
        <position position="232"/>
    </location>
</feature>
<keyword evidence="5 7" id="KW-0573">Peptidoglycan synthesis</keyword>
<evidence type="ECO:0000313" key="10">
    <source>
        <dbReference type="Proteomes" id="UP000622475"/>
    </source>
</evidence>
<dbReference type="GO" id="GO:0008360">
    <property type="term" value="P:regulation of cell shape"/>
    <property type="evidence" value="ECO:0007669"/>
    <property type="project" value="UniProtKB-UniRule"/>
</dbReference>
<evidence type="ECO:0000256" key="6">
    <source>
        <dbReference type="ARBA" id="ARBA00023316"/>
    </source>
</evidence>
<dbReference type="Gene3D" id="2.40.440.10">
    <property type="entry name" value="L,D-transpeptidase catalytic domain-like"/>
    <property type="match status" value="1"/>
</dbReference>
<gene>
    <name evidence="9" type="ORF">IRJ16_10710</name>
</gene>
<sequence>MRIFGLIFLLVAAIGFCAWYKAQPRVIPGTYAALNIGIKWDDKFMDQLPADMDTSIIVRDAIGNPLKFAQYLPIVFNHEGFIFQDRGVWRLMRFTEGARDTLKRDTGIVARLSRWAAFRPDTIQDPQVKLKALAKILNQVDRVLVLKSQRQLILQRQGKDVKTFHIELGMQPVGKKQFEGDGKTPEGTYTLDVKYTRGDAYYKSFLLSYPNKQEKAYAASQGKKPGMSILIHGTKPNKIKAKDWTAGCIAMQNDDMDKLFDNVAEGTLIEVRP</sequence>
<comment type="similarity">
    <text evidence="2">Belongs to the YkuD family.</text>
</comment>
<reference evidence="9" key="1">
    <citation type="submission" date="2020-10" db="EMBL/GenBank/DDBJ databases">
        <title>Mucilaginibacter mali sp. nov., isolated from rhizosphere soil of apple orchard.</title>
        <authorList>
            <person name="Lee J.-S."/>
            <person name="Kim H.S."/>
            <person name="Kim J.-S."/>
        </authorList>
    </citation>
    <scope>NUCLEOTIDE SEQUENCE</scope>
    <source>
        <strain evidence="9">KCTC 22746</strain>
    </source>
</reference>
<evidence type="ECO:0000256" key="3">
    <source>
        <dbReference type="ARBA" id="ARBA00022679"/>
    </source>
</evidence>
<evidence type="ECO:0000256" key="5">
    <source>
        <dbReference type="ARBA" id="ARBA00022984"/>
    </source>
</evidence>
<accession>A0A929L1G1</accession>
<evidence type="ECO:0000313" key="9">
    <source>
        <dbReference type="EMBL" id="MBE9662355.1"/>
    </source>
</evidence>
<dbReference type="PANTHER" id="PTHR36699:SF1">
    <property type="entry name" value="L,D-TRANSPEPTIDASE YAFK-RELATED"/>
    <property type="match status" value="1"/>
</dbReference>
<dbReference type="AlphaFoldDB" id="A0A929L1G1"/>
<name>A0A929L1G1_9SPHI</name>
<dbReference type="GO" id="GO:0071555">
    <property type="term" value="P:cell wall organization"/>
    <property type="evidence" value="ECO:0007669"/>
    <property type="project" value="UniProtKB-UniRule"/>
</dbReference>
<dbReference type="InterPro" id="IPR005490">
    <property type="entry name" value="LD_TPept_cat_dom"/>
</dbReference>
<keyword evidence="10" id="KW-1185">Reference proteome</keyword>
<evidence type="ECO:0000259" key="8">
    <source>
        <dbReference type="PROSITE" id="PS52029"/>
    </source>
</evidence>
<comment type="caution">
    <text evidence="9">The sequence shown here is derived from an EMBL/GenBank/DDBJ whole genome shotgun (WGS) entry which is preliminary data.</text>
</comment>
<feature type="domain" description="L,D-TPase catalytic" evidence="8">
    <location>
        <begin position="141"/>
        <end position="272"/>
    </location>
</feature>
<dbReference type="RefSeq" id="WP_194111526.1">
    <property type="nucleotide sequence ID" value="NZ_JADFFL010000003.1"/>
</dbReference>
<evidence type="ECO:0000256" key="4">
    <source>
        <dbReference type="ARBA" id="ARBA00022960"/>
    </source>
</evidence>
<evidence type="ECO:0000256" key="7">
    <source>
        <dbReference type="PROSITE-ProRule" id="PRU01373"/>
    </source>
</evidence>
<organism evidence="9 10">
    <name type="scientific">Mucilaginibacter myungsuensis</name>
    <dbReference type="NCBI Taxonomy" id="649104"/>
    <lineage>
        <taxon>Bacteria</taxon>
        <taxon>Pseudomonadati</taxon>
        <taxon>Bacteroidota</taxon>
        <taxon>Sphingobacteriia</taxon>
        <taxon>Sphingobacteriales</taxon>
        <taxon>Sphingobacteriaceae</taxon>
        <taxon>Mucilaginibacter</taxon>
    </lineage>
</organism>
<dbReference type="Proteomes" id="UP000622475">
    <property type="component" value="Unassembled WGS sequence"/>
</dbReference>
<keyword evidence="3" id="KW-0808">Transferase</keyword>
<dbReference type="Pfam" id="PF03734">
    <property type="entry name" value="YkuD"/>
    <property type="match status" value="1"/>
</dbReference>
<dbReference type="EMBL" id="JADFFL010000003">
    <property type="protein sequence ID" value="MBE9662355.1"/>
    <property type="molecule type" value="Genomic_DNA"/>
</dbReference>
<dbReference type="SUPFAM" id="SSF141523">
    <property type="entry name" value="L,D-transpeptidase catalytic domain-like"/>
    <property type="match status" value="1"/>
</dbReference>
<dbReference type="GO" id="GO:0016740">
    <property type="term" value="F:transferase activity"/>
    <property type="evidence" value="ECO:0007669"/>
    <property type="project" value="UniProtKB-KW"/>
</dbReference>
<proteinExistence type="inferred from homology"/>
<keyword evidence="4 7" id="KW-0133">Cell shape</keyword>
<dbReference type="PROSITE" id="PS52029">
    <property type="entry name" value="LD_TPASE"/>
    <property type="match status" value="1"/>
</dbReference>
<dbReference type="InterPro" id="IPR038063">
    <property type="entry name" value="Transpep_catalytic_dom"/>
</dbReference>
<keyword evidence="6 7" id="KW-0961">Cell wall biogenesis/degradation</keyword>
<feature type="active site" description="Nucleophile" evidence="7">
    <location>
        <position position="248"/>
    </location>
</feature>